<dbReference type="Proteomes" id="UP000238479">
    <property type="component" value="Chromosome 1"/>
</dbReference>
<comment type="caution">
    <text evidence="1">The sequence shown here is derived from an EMBL/GenBank/DDBJ whole genome shotgun (WGS) entry which is preliminary data.</text>
</comment>
<name>A0A2P6S885_ROSCH</name>
<accession>A0A2P6S885</accession>
<keyword evidence="2" id="KW-1185">Reference proteome</keyword>
<dbReference type="EMBL" id="PDCK01000039">
    <property type="protein sequence ID" value="PRQ54897.1"/>
    <property type="molecule type" value="Genomic_DNA"/>
</dbReference>
<dbReference type="Gramene" id="PRQ54897">
    <property type="protein sequence ID" value="PRQ54897"/>
    <property type="gene ID" value="RchiOBHm_Chr1g0318711"/>
</dbReference>
<dbReference type="AlphaFoldDB" id="A0A2P6S885"/>
<reference evidence="1 2" key="1">
    <citation type="journal article" date="2018" name="Nat. Genet.">
        <title>The Rosa genome provides new insights in the design of modern roses.</title>
        <authorList>
            <person name="Bendahmane M."/>
        </authorList>
    </citation>
    <scope>NUCLEOTIDE SEQUENCE [LARGE SCALE GENOMIC DNA]</scope>
    <source>
        <strain evidence="2">cv. Old Blush</strain>
    </source>
</reference>
<protein>
    <submittedName>
        <fullName evidence="1">Uncharacterized protein</fullName>
    </submittedName>
</protein>
<organism evidence="1 2">
    <name type="scientific">Rosa chinensis</name>
    <name type="common">China rose</name>
    <dbReference type="NCBI Taxonomy" id="74649"/>
    <lineage>
        <taxon>Eukaryota</taxon>
        <taxon>Viridiplantae</taxon>
        <taxon>Streptophyta</taxon>
        <taxon>Embryophyta</taxon>
        <taxon>Tracheophyta</taxon>
        <taxon>Spermatophyta</taxon>
        <taxon>Magnoliopsida</taxon>
        <taxon>eudicotyledons</taxon>
        <taxon>Gunneridae</taxon>
        <taxon>Pentapetalae</taxon>
        <taxon>rosids</taxon>
        <taxon>fabids</taxon>
        <taxon>Rosales</taxon>
        <taxon>Rosaceae</taxon>
        <taxon>Rosoideae</taxon>
        <taxon>Rosoideae incertae sedis</taxon>
        <taxon>Rosa</taxon>
    </lineage>
</organism>
<evidence type="ECO:0000313" key="1">
    <source>
        <dbReference type="EMBL" id="PRQ54897.1"/>
    </source>
</evidence>
<gene>
    <name evidence="1" type="ORF">RchiOBHm_Chr1g0318711</name>
</gene>
<sequence length="74" mass="8434">MWHPKIPRKHMLGSQTVHNARSIFSEFCQVIQALKTRALGNTSQIRVSTELPVLKRPYLSLGISKSLTVKFSRN</sequence>
<proteinExistence type="predicted"/>
<evidence type="ECO:0000313" key="2">
    <source>
        <dbReference type="Proteomes" id="UP000238479"/>
    </source>
</evidence>